<sequence length="310" mass="35014">LLEFLIFFWILNCVRENNLRNSLSLILIASGTLAGLLGLYQFWQDFNLTPSGKMSLIRIEGSLSTYMTFAGLLMLAGVTASSWVMFQKSTQKWVWASVGIIVSCLLLTLTRQAWFGFLAALGFLIFFWRKKVLLLLPIILLITYIASPLSTQKRVKDMFSGEDKTFGMRVALWKGGWEIFKDYPLTGCGFRCVDLVNSQYPDPTGYVARFRGMHNNLIQVAVDTGILGVTAWLGIWFCFFRFLYHKAIALEKKDSEHWVTFGSSAAVLAFLAAGFFETNFYDSEVAMVLYFIMALPFSGTQNTTKATVKI</sequence>
<evidence type="ECO:0000256" key="2">
    <source>
        <dbReference type="ARBA" id="ARBA00022692"/>
    </source>
</evidence>
<proteinExistence type="predicted"/>
<organism evidence="7">
    <name type="scientific">marine metagenome</name>
    <dbReference type="NCBI Taxonomy" id="408172"/>
    <lineage>
        <taxon>unclassified sequences</taxon>
        <taxon>metagenomes</taxon>
        <taxon>ecological metagenomes</taxon>
    </lineage>
</organism>
<dbReference type="AlphaFoldDB" id="A0A382FVP1"/>
<accession>A0A382FVP1</accession>
<dbReference type="PANTHER" id="PTHR37422">
    <property type="entry name" value="TEICHURONIC ACID BIOSYNTHESIS PROTEIN TUAE"/>
    <property type="match status" value="1"/>
</dbReference>
<dbReference type="InterPro" id="IPR007016">
    <property type="entry name" value="O-antigen_ligase-rel_domated"/>
</dbReference>
<dbReference type="EMBL" id="UINC01051755">
    <property type="protein sequence ID" value="SVB66287.1"/>
    <property type="molecule type" value="Genomic_DNA"/>
</dbReference>
<evidence type="ECO:0000313" key="7">
    <source>
        <dbReference type="EMBL" id="SVB66287.1"/>
    </source>
</evidence>
<evidence type="ECO:0000259" key="6">
    <source>
        <dbReference type="Pfam" id="PF04932"/>
    </source>
</evidence>
<keyword evidence="2 5" id="KW-0812">Transmembrane</keyword>
<feature type="non-terminal residue" evidence="7">
    <location>
        <position position="1"/>
    </location>
</feature>
<dbReference type="GO" id="GO:0016020">
    <property type="term" value="C:membrane"/>
    <property type="evidence" value="ECO:0007669"/>
    <property type="project" value="UniProtKB-SubCell"/>
</dbReference>
<name>A0A382FVP1_9ZZZZ</name>
<dbReference type="Pfam" id="PF04932">
    <property type="entry name" value="Wzy_C"/>
    <property type="match status" value="1"/>
</dbReference>
<evidence type="ECO:0000256" key="1">
    <source>
        <dbReference type="ARBA" id="ARBA00004141"/>
    </source>
</evidence>
<feature type="transmembrane region" description="Helical" evidence="5">
    <location>
        <begin position="25"/>
        <end position="43"/>
    </location>
</feature>
<feature type="transmembrane region" description="Helical" evidence="5">
    <location>
        <begin position="63"/>
        <end position="86"/>
    </location>
</feature>
<keyword evidence="4 5" id="KW-0472">Membrane</keyword>
<reference evidence="7" key="1">
    <citation type="submission" date="2018-05" db="EMBL/GenBank/DDBJ databases">
        <authorList>
            <person name="Lanie J.A."/>
            <person name="Ng W.-L."/>
            <person name="Kazmierczak K.M."/>
            <person name="Andrzejewski T.M."/>
            <person name="Davidsen T.M."/>
            <person name="Wayne K.J."/>
            <person name="Tettelin H."/>
            <person name="Glass J.I."/>
            <person name="Rusch D."/>
            <person name="Podicherti R."/>
            <person name="Tsui H.-C.T."/>
            <person name="Winkler M.E."/>
        </authorList>
    </citation>
    <scope>NUCLEOTIDE SEQUENCE</scope>
</reference>
<protein>
    <recommendedName>
        <fullName evidence="6">O-antigen ligase-related domain-containing protein</fullName>
    </recommendedName>
</protein>
<dbReference type="PANTHER" id="PTHR37422:SF13">
    <property type="entry name" value="LIPOPOLYSACCHARIDE BIOSYNTHESIS PROTEIN PA4999-RELATED"/>
    <property type="match status" value="1"/>
</dbReference>
<comment type="subcellular location">
    <subcellularLocation>
        <location evidence="1">Membrane</location>
        <topology evidence="1">Multi-pass membrane protein</topology>
    </subcellularLocation>
</comment>
<feature type="domain" description="O-antigen ligase-related" evidence="6">
    <location>
        <begin position="98"/>
        <end position="233"/>
    </location>
</feature>
<keyword evidence="3 5" id="KW-1133">Transmembrane helix</keyword>
<feature type="transmembrane region" description="Helical" evidence="5">
    <location>
        <begin position="93"/>
        <end position="126"/>
    </location>
</feature>
<evidence type="ECO:0000256" key="4">
    <source>
        <dbReference type="ARBA" id="ARBA00023136"/>
    </source>
</evidence>
<evidence type="ECO:0000256" key="5">
    <source>
        <dbReference type="SAM" id="Phobius"/>
    </source>
</evidence>
<dbReference type="InterPro" id="IPR051533">
    <property type="entry name" value="WaaL-like"/>
</dbReference>
<feature type="transmembrane region" description="Helical" evidence="5">
    <location>
        <begin position="220"/>
        <end position="243"/>
    </location>
</feature>
<evidence type="ECO:0000256" key="3">
    <source>
        <dbReference type="ARBA" id="ARBA00022989"/>
    </source>
</evidence>
<feature type="transmembrane region" description="Helical" evidence="5">
    <location>
        <begin position="258"/>
        <end position="276"/>
    </location>
</feature>
<feature type="transmembrane region" description="Helical" evidence="5">
    <location>
        <begin position="132"/>
        <end position="150"/>
    </location>
</feature>
<gene>
    <name evidence="7" type="ORF">METZ01_LOCUS219141</name>
</gene>